<feature type="compositionally biased region" description="Low complexity" evidence="1">
    <location>
        <begin position="181"/>
        <end position="211"/>
    </location>
</feature>
<feature type="compositionally biased region" description="Basic and acidic residues" evidence="1">
    <location>
        <begin position="7"/>
        <end position="32"/>
    </location>
</feature>
<name>A0A0C2ZRL0_9AGAM</name>
<dbReference type="InParanoid" id="A0A0C2ZRL0"/>
<feature type="region of interest" description="Disordered" evidence="1">
    <location>
        <begin position="152"/>
        <end position="217"/>
    </location>
</feature>
<feature type="compositionally biased region" description="Basic and acidic residues" evidence="1">
    <location>
        <begin position="153"/>
        <end position="178"/>
    </location>
</feature>
<proteinExistence type="predicted"/>
<keyword evidence="3" id="KW-1185">Reference proteome</keyword>
<organism evidence="2 3">
    <name type="scientific">Scleroderma citrinum Foug A</name>
    <dbReference type="NCBI Taxonomy" id="1036808"/>
    <lineage>
        <taxon>Eukaryota</taxon>
        <taxon>Fungi</taxon>
        <taxon>Dikarya</taxon>
        <taxon>Basidiomycota</taxon>
        <taxon>Agaricomycotina</taxon>
        <taxon>Agaricomycetes</taxon>
        <taxon>Agaricomycetidae</taxon>
        <taxon>Boletales</taxon>
        <taxon>Sclerodermatineae</taxon>
        <taxon>Sclerodermataceae</taxon>
        <taxon>Scleroderma</taxon>
    </lineage>
</organism>
<dbReference type="AlphaFoldDB" id="A0A0C2ZRL0"/>
<protein>
    <submittedName>
        <fullName evidence="2">Uncharacterized protein</fullName>
    </submittedName>
</protein>
<evidence type="ECO:0000256" key="1">
    <source>
        <dbReference type="SAM" id="MobiDB-lite"/>
    </source>
</evidence>
<reference evidence="3" key="2">
    <citation type="submission" date="2015-01" db="EMBL/GenBank/DDBJ databases">
        <title>Evolutionary Origins and Diversification of the Mycorrhizal Mutualists.</title>
        <authorList>
            <consortium name="DOE Joint Genome Institute"/>
            <consortium name="Mycorrhizal Genomics Consortium"/>
            <person name="Kohler A."/>
            <person name="Kuo A."/>
            <person name="Nagy L.G."/>
            <person name="Floudas D."/>
            <person name="Copeland A."/>
            <person name="Barry K.W."/>
            <person name="Cichocki N."/>
            <person name="Veneault-Fourrey C."/>
            <person name="LaButti K."/>
            <person name="Lindquist E.A."/>
            <person name="Lipzen A."/>
            <person name="Lundell T."/>
            <person name="Morin E."/>
            <person name="Murat C."/>
            <person name="Riley R."/>
            <person name="Ohm R."/>
            <person name="Sun H."/>
            <person name="Tunlid A."/>
            <person name="Henrissat B."/>
            <person name="Grigoriev I.V."/>
            <person name="Hibbett D.S."/>
            <person name="Martin F."/>
        </authorList>
    </citation>
    <scope>NUCLEOTIDE SEQUENCE [LARGE SCALE GENOMIC DNA]</scope>
    <source>
        <strain evidence="3">Foug A</strain>
    </source>
</reference>
<dbReference type="Proteomes" id="UP000053989">
    <property type="component" value="Unassembled WGS sequence"/>
</dbReference>
<dbReference type="EMBL" id="KN822139">
    <property type="protein sequence ID" value="KIM55212.1"/>
    <property type="molecule type" value="Genomic_DNA"/>
</dbReference>
<dbReference type="HOGENOM" id="CLU_100697_0_0_1"/>
<dbReference type="OrthoDB" id="2497589at2759"/>
<gene>
    <name evidence="2" type="ORF">SCLCIDRAFT_1221355</name>
</gene>
<sequence>MAGRKRAATDHTAGTEKRETRSSKVQKTEGGGRGRGGAKGTARLKTGLTTAAFKARATPLHLALSYHPFQGEGVAGVAETATTPAGTEQATLLTTSTLMPGSFATGSFGWKGSKRIVVELKAKGQTEGEVIAEGAEETVNVMLTINATVIGSKEAKEGEGGEESKEGAGEGEGTHEETDGNGEPEPAAEGGETEPGGAEAPSEPSAAQVAEAETETA</sequence>
<accession>A0A0C2ZRL0</accession>
<evidence type="ECO:0000313" key="2">
    <source>
        <dbReference type="EMBL" id="KIM55212.1"/>
    </source>
</evidence>
<dbReference type="STRING" id="1036808.A0A0C2ZRL0"/>
<evidence type="ECO:0000313" key="3">
    <source>
        <dbReference type="Proteomes" id="UP000053989"/>
    </source>
</evidence>
<reference evidence="2 3" key="1">
    <citation type="submission" date="2014-04" db="EMBL/GenBank/DDBJ databases">
        <authorList>
            <consortium name="DOE Joint Genome Institute"/>
            <person name="Kuo A."/>
            <person name="Kohler A."/>
            <person name="Nagy L.G."/>
            <person name="Floudas D."/>
            <person name="Copeland A."/>
            <person name="Barry K.W."/>
            <person name="Cichocki N."/>
            <person name="Veneault-Fourrey C."/>
            <person name="LaButti K."/>
            <person name="Lindquist E.A."/>
            <person name="Lipzen A."/>
            <person name="Lundell T."/>
            <person name="Morin E."/>
            <person name="Murat C."/>
            <person name="Sun H."/>
            <person name="Tunlid A."/>
            <person name="Henrissat B."/>
            <person name="Grigoriev I.V."/>
            <person name="Hibbett D.S."/>
            <person name="Martin F."/>
            <person name="Nordberg H.P."/>
            <person name="Cantor M.N."/>
            <person name="Hua S.X."/>
        </authorList>
    </citation>
    <scope>NUCLEOTIDE SEQUENCE [LARGE SCALE GENOMIC DNA]</scope>
    <source>
        <strain evidence="2 3">Foug A</strain>
    </source>
</reference>
<feature type="region of interest" description="Disordered" evidence="1">
    <location>
        <begin position="1"/>
        <end position="43"/>
    </location>
</feature>